<feature type="domain" description="Far11/STRP N-terminal" evidence="2">
    <location>
        <begin position="68"/>
        <end position="357"/>
    </location>
</feature>
<organism evidence="4 5">
    <name type="scientific">Oopsacas minuta</name>
    <dbReference type="NCBI Taxonomy" id="111878"/>
    <lineage>
        <taxon>Eukaryota</taxon>
        <taxon>Metazoa</taxon>
        <taxon>Porifera</taxon>
        <taxon>Hexactinellida</taxon>
        <taxon>Hexasterophora</taxon>
        <taxon>Lyssacinosida</taxon>
        <taxon>Leucopsacidae</taxon>
        <taxon>Oopsacas</taxon>
    </lineage>
</organism>
<dbReference type="InterPro" id="IPR012486">
    <property type="entry name" value="Far11/STRP_N"/>
</dbReference>
<evidence type="ECO:0000259" key="3">
    <source>
        <dbReference type="SMART" id="SM01293"/>
    </source>
</evidence>
<comment type="similarity">
    <text evidence="1">Belongs to the STRIP family.</text>
</comment>
<dbReference type="InterPro" id="IPR021819">
    <property type="entry name" value="Far11/STRP_C"/>
</dbReference>
<reference evidence="4 5" key="1">
    <citation type="journal article" date="2023" name="BMC Biol.">
        <title>The compact genome of the sponge Oopsacas minuta (Hexactinellida) is lacking key metazoan core genes.</title>
        <authorList>
            <person name="Santini S."/>
            <person name="Schenkelaars Q."/>
            <person name="Jourda C."/>
            <person name="Duchesne M."/>
            <person name="Belahbib H."/>
            <person name="Rocher C."/>
            <person name="Selva M."/>
            <person name="Riesgo A."/>
            <person name="Vervoort M."/>
            <person name="Leys S.P."/>
            <person name="Kodjabachian L."/>
            <person name="Le Bivic A."/>
            <person name="Borchiellini C."/>
            <person name="Claverie J.M."/>
            <person name="Renard E."/>
        </authorList>
    </citation>
    <scope>NUCLEOTIDE SEQUENCE [LARGE SCALE GENOMIC DNA]</scope>
    <source>
        <strain evidence="4">SPO-2</strain>
    </source>
</reference>
<dbReference type="SMART" id="SM01292">
    <property type="entry name" value="N1221"/>
    <property type="match status" value="1"/>
</dbReference>
<feature type="domain" description="Far11/STRP C-terminal" evidence="3">
    <location>
        <begin position="413"/>
        <end position="799"/>
    </location>
</feature>
<dbReference type="EMBL" id="JAKMXF010000071">
    <property type="protein sequence ID" value="KAI6658918.1"/>
    <property type="molecule type" value="Genomic_DNA"/>
</dbReference>
<dbReference type="SMART" id="SM01293">
    <property type="entry name" value="DUF3402"/>
    <property type="match status" value="1"/>
</dbReference>
<dbReference type="GO" id="GO:0007010">
    <property type="term" value="P:cytoskeleton organization"/>
    <property type="evidence" value="ECO:0007669"/>
    <property type="project" value="TreeGrafter"/>
</dbReference>
<dbReference type="Pfam" id="PF11882">
    <property type="entry name" value="DUF3402"/>
    <property type="match status" value="2"/>
</dbReference>
<dbReference type="InterPro" id="IPR040185">
    <property type="entry name" value="Far11/STRP"/>
</dbReference>
<dbReference type="Proteomes" id="UP001165289">
    <property type="component" value="Unassembled WGS sequence"/>
</dbReference>
<evidence type="ECO:0000313" key="4">
    <source>
        <dbReference type="EMBL" id="KAI6658918.1"/>
    </source>
</evidence>
<protein>
    <submittedName>
        <fullName evidence="4">Striatin-interacting protein 1-like</fullName>
    </submittedName>
</protein>
<accession>A0AAV7KCI4</accession>
<gene>
    <name evidence="4" type="ORF">LOD99_10893</name>
</gene>
<dbReference type="GO" id="GO:0005829">
    <property type="term" value="C:cytosol"/>
    <property type="evidence" value="ECO:0007669"/>
    <property type="project" value="TreeGrafter"/>
</dbReference>
<dbReference type="Pfam" id="PF07923">
    <property type="entry name" value="N1221"/>
    <property type="match status" value="1"/>
</dbReference>
<name>A0AAV7KCI4_9METZ</name>
<evidence type="ECO:0000313" key="5">
    <source>
        <dbReference type="Proteomes" id="UP001165289"/>
    </source>
</evidence>
<dbReference type="AlphaFoldDB" id="A0AAV7KCI4"/>
<evidence type="ECO:0000259" key="2">
    <source>
        <dbReference type="SMART" id="SM01292"/>
    </source>
</evidence>
<sequence>MSYQSDDVSNDTVDSYSAQHLDNSSVQEANFLDDGGSAAQQSHSEINSIDPYALKEVVQRIRGAEEPETDLEFCYSDSESCQEELSQFYSYFEQEEVLSCKGAFLSVASSRLSGPTVNWCQLSASQKKDMVQFLLDNLDNANRPKRIRALQALLYVAQGCWGETCSQEELRIRAKTNCFRLLAIGVLPFLCEHLSRVAEHDAYEMLSDSQDKLEDDQYGYNEPTFQSNPETRCCLDVLYHLVEECRRVEEGEGEFEIENRQRLYQELADPMTGEENLATLLFSMLLRFCNGSAPSLPVKKVLLLLWKVILTSLGGTEELDKKKRAAREGVGLVGHFDESRLAVPLPDFILQPRDPDELAREGSRVRPNEDGPQLMPKIRRTEMEAFLEMVQSRFVGFKCGPAALGGELLGDLPEAIHDSLKVLEQHLYIPLSELQIEREKYLQLIPPLSPNLFPKVTTPYSKQQLDLCRLAPSFPSPTELLYEQLLPQLPQFMIALLKVLLAATPTKNKTESLNIYIDVCPSESQVNAMSNIERRRVELDVHRYTEVVVKGVSSILFLLLKHFKLNHVYQFEFVCHHLVFANCIPLILKFFNQNLLQFIYSKSFINSLEYPACLLYPPKLEEELELGDGDEIEEGEGNYLSWRNMFSCINLLRVLQKLTKWKPSRTMVLVAFKSAQILKKVLKIRHPLIQAYALKLLKMQTRYLGRNWRRNNMKIMSSIYQSVRHHLHDDWAYGNDLNARPCDFQSLEMSLKQECDQFNHWHYGLGNPSLQNIEDSTPDEFVAADTNPVSVLAEAKTEYDEGFLENWEKWVKEEVVTAGPTSRWDNLLSY</sequence>
<dbReference type="PANTHER" id="PTHR13239">
    <property type="entry name" value="PROTEIN REQUIRED FOR HYPHAL ANASTOMOSIS HAM-2"/>
    <property type="match status" value="1"/>
</dbReference>
<proteinExistence type="inferred from homology"/>
<comment type="caution">
    <text evidence="4">The sequence shown here is derived from an EMBL/GenBank/DDBJ whole genome shotgun (WGS) entry which is preliminary data.</text>
</comment>
<keyword evidence="5" id="KW-1185">Reference proteome</keyword>
<dbReference type="PANTHER" id="PTHR13239:SF4">
    <property type="entry name" value="AT25231P"/>
    <property type="match status" value="1"/>
</dbReference>
<evidence type="ECO:0000256" key="1">
    <source>
        <dbReference type="ARBA" id="ARBA00007062"/>
    </source>
</evidence>